<accession>A0ACC1XDF0</accession>
<protein>
    <submittedName>
        <fullName evidence="1">Serine/arginine repetitive matrix protein 2, putative isoform 1</fullName>
    </submittedName>
</protein>
<organism evidence="1 2">
    <name type="scientific">Melia azedarach</name>
    <name type="common">Chinaberry tree</name>
    <dbReference type="NCBI Taxonomy" id="155640"/>
    <lineage>
        <taxon>Eukaryota</taxon>
        <taxon>Viridiplantae</taxon>
        <taxon>Streptophyta</taxon>
        <taxon>Embryophyta</taxon>
        <taxon>Tracheophyta</taxon>
        <taxon>Spermatophyta</taxon>
        <taxon>Magnoliopsida</taxon>
        <taxon>eudicotyledons</taxon>
        <taxon>Gunneridae</taxon>
        <taxon>Pentapetalae</taxon>
        <taxon>rosids</taxon>
        <taxon>malvids</taxon>
        <taxon>Sapindales</taxon>
        <taxon>Meliaceae</taxon>
        <taxon>Melia</taxon>
    </lineage>
</organism>
<comment type="caution">
    <text evidence="1">The sequence shown here is derived from an EMBL/GenBank/DDBJ whole genome shotgun (WGS) entry which is preliminary data.</text>
</comment>
<dbReference type="Proteomes" id="UP001164539">
    <property type="component" value="Chromosome 10"/>
</dbReference>
<evidence type="ECO:0000313" key="1">
    <source>
        <dbReference type="EMBL" id="KAJ4709248.1"/>
    </source>
</evidence>
<sequence length="178" mass="19859">MSRIISNTRSLLRHSLEHRPLISLSFNRYVSFKPQLIEIELDSSSSSSSASVASSTSPDGGSEMEAIKKLEDMIHRIIVQKSTPDWLPFIPGSSFWVPPRRRSHTVVDLVSKLTNELTEEESLSLATLRGWPCSSFLLKEATKAEGDGVAEESRGHMEVKVMVFADTENTSRHEDEEG</sequence>
<keyword evidence="2" id="KW-1185">Reference proteome</keyword>
<proteinExistence type="predicted"/>
<dbReference type="EMBL" id="CM051403">
    <property type="protein sequence ID" value="KAJ4709248.1"/>
    <property type="molecule type" value="Genomic_DNA"/>
</dbReference>
<name>A0ACC1XDF0_MELAZ</name>
<reference evidence="1 2" key="1">
    <citation type="journal article" date="2023" name="Science">
        <title>Complex scaffold remodeling in plant triterpene biosynthesis.</title>
        <authorList>
            <person name="De La Pena R."/>
            <person name="Hodgson H."/>
            <person name="Liu J.C."/>
            <person name="Stephenson M.J."/>
            <person name="Martin A.C."/>
            <person name="Owen C."/>
            <person name="Harkess A."/>
            <person name="Leebens-Mack J."/>
            <person name="Jimenez L.E."/>
            <person name="Osbourn A."/>
            <person name="Sattely E.S."/>
        </authorList>
    </citation>
    <scope>NUCLEOTIDE SEQUENCE [LARGE SCALE GENOMIC DNA]</scope>
    <source>
        <strain evidence="2">cv. JPN11</strain>
        <tissue evidence="1">Leaf</tissue>
    </source>
</reference>
<evidence type="ECO:0000313" key="2">
    <source>
        <dbReference type="Proteomes" id="UP001164539"/>
    </source>
</evidence>
<gene>
    <name evidence="1" type="ORF">OWV82_019066</name>
</gene>